<dbReference type="Proteomes" id="UP000242180">
    <property type="component" value="Unassembled WGS sequence"/>
</dbReference>
<evidence type="ECO:0000313" key="1">
    <source>
        <dbReference type="EMBL" id="ORZ03240.1"/>
    </source>
</evidence>
<organism evidence="1 2">
    <name type="scientific">Syncephalastrum racemosum</name>
    <name type="common">Filamentous fungus</name>
    <dbReference type="NCBI Taxonomy" id="13706"/>
    <lineage>
        <taxon>Eukaryota</taxon>
        <taxon>Fungi</taxon>
        <taxon>Fungi incertae sedis</taxon>
        <taxon>Mucoromycota</taxon>
        <taxon>Mucoromycotina</taxon>
        <taxon>Mucoromycetes</taxon>
        <taxon>Mucorales</taxon>
        <taxon>Syncephalastraceae</taxon>
        <taxon>Syncephalastrum</taxon>
    </lineage>
</organism>
<sequence length="75" mass="8781">MTPSIKQSPCRMKFIRLVLVLILFFACPLAFRKLIYLKSVEYSHKLIGQLSYRSRFKQLYGESCYASGQWNSIVL</sequence>
<protein>
    <submittedName>
        <fullName evidence="1">Uncharacterized protein</fullName>
    </submittedName>
</protein>
<comment type="caution">
    <text evidence="1">The sequence shown here is derived from an EMBL/GenBank/DDBJ whole genome shotgun (WGS) entry which is preliminary data.</text>
</comment>
<dbReference type="InParanoid" id="A0A1X2HUI3"/>
<dbReference type="AlphaFoldDB" id="A0A1X2HUI3"/>
<proteinExistence type="predicted"/>
<evidence type="ECO:0000313" key="2">
    <source>
        <dbReference type="Proteomes" id="UP000242180"/>
    </source>
</evidence>
<gene>
    <name evidence="1" type="ORF">BCR43DRAFT_482978</name>
</gene>
<name>A0A1X2HUI3_SYNRA</name>
<keyword evidence="2" id="KW-1185">Reference proteome</keyword>
<dbReference type="EMBL" id="MCGN01000001">
    <property type="protein sequence ID" value="ORZ03240.1"/>
    <property type="molecule type" value="Genomic_DNA"/>
</dbReference>
<dbReference type="PROSITE" id="PS51257">
    <property type="entry name" value="PROKAR_LIPOPROTEIN"/>
    <property type="match status" value="1"/>
</dbReference>
<reference evidence="1 2" key="1">
    <citation type="submission" date="2016-07" db="EMBL/GenBank/DDBJ databases">
        <title>Pervasive Adenine N6-methylation of Active Genes in Fungi.</title>
        <authorList>
            <consortium name="DOE Joint Genome Institute"/>
            <person name="Mondo S.J."/>
            <person name="Dannebaum R.O."/>
            <person name="Kuo R.C."/>
            <person name="Labutti K."/>
            <person name="Haridas S."/>
            <person name="Kuo A."/>
            <person name="Salamov A."/>
            <person name="Ahrendt S.R."/>
            <person name="Lipzen A."/>
            <person name="Sullivan W."/>
            <person name="Andreopoulos W.B."/>
            <person name="Clum A."/>
            <person name="Lindquist E."/>
            <person name="Daum C."/>
            <person name="Ramamoorthy G.K."/>
            <person name="Gryganskyi A."/>
            <person name="Culley D."/>
            <person name="Magnuson J.K."/>
            <person name="James T.Y."/>
            <person name="O'Malley M.A."/>
            <person name="Stajich J.E."/>
            <person name="Spatafora J.W."/>
            <person name="Visel A."/>
            <person name="Grigoriev I.V."/>
        </authorList>
    </citation>
    <scope>NUCLEOTIDE SEQUENCE [LARGE SCALE GENOMIC DNA]</scope>
    <source>
        <strain evidence="1 2">NRRL 2496</strain>
    </source>
</reference>
<accession>A0A1X2HUI3</accession>